<dbReference type="PROSITE" id="PS51197">
    <property type="entry name" value="HTH_RRF2_2"/>
    <property type="match status" value="1"/>
</dbReference>
<dbReference type="PROSITE" id="PS01332">
    <property type="entry name" value="HTH_RRF2_1"/>
    <property type="match status" value="1"/>
</dbReference>
<dbReference type="KEGG" id="aoh:AOV_02340"/>
<sequence>MLMTTRLRYAVMFMVGLLNQGQPGGAFKPKRASSIADKQSLSEGYLERVITSLKSKGLVKSTRGPGGGYSLGMPPEHITLDLLLDSVGDKIRMVRCESGHVGCLPFPGVKCNSHNLWDGIEKYVMHYLKNTSILDVFNNNLRVVNGDDGYIYADYNATAAVSAPVRHKLGNELLFGGFYNPSSVHKLGQKARGVIEDARGTVINRLDAAGYDVVFTSSGTEANNLVFRSSADCKHIISAIEHPSVMNAAVNPTIIPVSGSGVISLDALDGILSSLNGEKALVSVMLANNEVGTIQPVQEVVRLARKYGATVHTDVVQACGKIPVSVLELGADFVTISSHKIGGIPGAGALLFNSKNVGVEPMIFGGLQEKGLRAGTENVAAICSLSIALDGIQTCVGEMAAVRQMRDLLERKISEFVPECVIFGRDVDRLPNTTCVSMPGVSKELQVMGFDSHKVAIGVGSACSSGKPGASHVLSALGASDECAQSAIRISLGPGVTDDQICKIADCWYGIYSNFHAAVN</sequence>
<dbReference type="PANTHER" id="PTHR11601:SF34">
    <property type="entry name" value="CYSTEINE DESULFURASE"/>
    <property type="match status" value="1"/>
</dbReference>
<dbReference type="Proteomes" id="UP000259762">
    <property type="component" value="Chromosome"/>
</dbReference>
<dbReference type="SUPFAM" id="SSF46785">
    <property type="entry name" value="Winged helix' DNA-binding domain"/>
    <property type="match status" value="1"/>
</dbReference>
<dbReference type="Gene3D" id="3.90.1150.10">
    <property type="entry name" value="Aspartate Aminotransferase, domain 1"/>
    <property type="match status" value="1"/>
</dbReference>
<dbReference type="RefSeq" id="WP_075138979.1">
    <property type="nucleotide sequence ID" value="NZ_CP015994.1"/>
</dbReference>
<organism evidence="6 7">
    <name type="scientific">Anaplasma ovis str. Haibei</name>
    <dbReference type="NCBI Taxonomy" id="1248439"/>
    <lineage>
        <taxon>Bacteria</taxon>
        <taxon>Pseudomonadati</taxon>
        <taxon>Pseudomonadota</taxon>
        <taxon>Alphaproteobacteria</taxon>
        <taxon>Rickettsiales</taxon>
        <taxon>Anaplasmataceae</taxon>
        <taxon>Anaplasma</taxon>
    </lineage>
</organism>
<dbReference type="InterPro" id="IPR015421">
    <property type="entry name" value="PyrdxlP-dep_Trfase_major"/>
</dbReference>
<dbReference type="PANTHER" id="PTHR11601">
    <property type="entry name" value="CYSTEINE DESULFURYLASE FAMILY MEMBER"/>
    <property type="match status" value="1"/>
</dbReference>
<dbReference type="InterPro" id="IPR000944">
    <property type="entry name" value="Tscrpt_reg_Rrf2"/>
</dbReference>
<dbReference type="NCBIfam" id="TIGR00738">
    <property type="entry name" value="rrf2_super"/>
    <property type="match status" value="1"/>
</dbReference>
<comment type="similarity">
    <text evidence="2">Belongs to the class-V pyridoxal-phosphate-dependent aminotransferase family. NifS/IscS subfamily.</text>
</comment>
<reference evidence="7" key="1">
    <citation type="submission" date="2018-06" db="EMBL/GenBank/DDBJ databases">
        <title>The Anaplasma ovis genome reveals a high proportion of pseudogenes.</title>
        <authorList>
            <person name="Liu Z."/>
            <person name="Peasley A.M."/>
            <person name="Yang J."/>
            <person name="Li Y."/>
            <person name="Guan G."/>
            <person name="Luo J."/>
            <person name="Yin H."/>
            <person name="Brayton K.A."/>
        </authorList>
    </citation>
    <scope>NUCLEOTIDE SEQUENCE [LARGE SCALE GENOMIC DNA]</scope>
    <source>
        <strain evidence="7">Haibei</strain>
    </source>
</reference>
<dbReference type="InterPro" id="IPR036388">
    <property type="entry name" value="WH-like_DNA-bd_sf"/>
</dbReference>
<gene>
    <name evidence="6" type="ORF">AOV_02340</name>
</gene>
<dbReference type="Gene3D" id="3.40.640.10">
    <property type="entry name" value="Type I PLP-dependent aspartate aminotransferase-like (Major domain)"/>
    <property type="match status" value="1"/>
</dbReference>
<evidence type="ECO:0000256" key="2">
    <source>
        <dbReference type="ARBA" id="ARBA00006490"/>
    </source>
</evidence>
<keyword evidence="3" id="KW-0663">Pyridoxal phosphate</keyword>
<evidence type="ECO:0000313" key="7">
    <source>
        <dbReference type="Proteomes" id="UP000259762"/>
    </source>
</evidence>
<dbReference type="EMBL" id="CP015994">
    <property type="protein sequence ID" value="ASI47696.1"/>
    <property type="molecule type" value="Genomic_DNA"/>
</dbReference>
<dbReference type="InterPro" id="IPR036390">
    <property type="entry name" value="WH_DNA-bd_sf"/>
</dbReference>
<protein>
    <submittedName>
        <fullName evidence="6">Cysteine desulfurase</fullName>
    </submittedName>
</protein>
<evidence type="ECO:0000313" key="6">
    <source>
        <dbReference type="EMBL" id="ASI47696.1"/>
    </source>
</evidence>
<dbReference type="GO" id="GO:0031071">
    <property type="term" value="F:cysteine desulfurase activity"/>
    <property type="evidence" value="ECO:0007669"/>
    <property type="project" value="UniProtKB-EC"/>
</dbReference>
<dbReference type="Gene3D" id="1.10.260.50">
    <property type="match status" value="1"/>
</dbReference>
<dbReference type="OrthoDB" id="9808002at2"/>
<evidence type="ECO:0000256" key="3">
    <source>
        <dbReference type="ARBA" id="ARBA00022898"/>
    </source>
</evidence>
<evidence type="ECO:0000256" key="4">
    <source>
        <dbReference type="ARBA" id="ARBA00050776"/>
    </source>
</evidence>
<comment type="catalytic activity">
    <reaction evidence="4">
        <text>(sulfur carrier)-H + L-cysteine = (sulfur carrier)-SH + L-alanine</text>
        <dbReference type="Rhea" id="RHEA:43892"/>
        <dbReference type="Rhea" id="RHEA-COMP:14737"/>
        <dbReference type="Rhea" id="RHEA-COMP:14739"/>
        <dbReference type="ChEBI" id="CHEBI:29917"/>
        <dbReference type="ChEBI" id="CHEBI:35235"/>
        <dbReference type="ChEBI" id="CHEBI:57972"/>
        <dbReference type="ChEBI" id="CHEBI:64428"/>
        <dbReference type="EC" id="2.8.1.7"/>
    </reaction>
</comment>
<dbReference type="Pfam" id="PF00266">
    <property type="entry name" value="Aminotran_5"/>
    <property type="match status" value="1"/>
</dbReference>
<name>A0A2Z2L859_9RICK</name>
<dbReference type="InterPro" id="IPR000192">
    <property type="entry name" value="Aminotrans_V_dom"/>
</dbReference>
<feature type="domain" description="Aminotransferase class V" evidence="5">
    <location>
        <begin position="151"/>
        <end position="501"/>
    </location>
</feature>
<dbReference type="SUPFAM" id="SSF53383">
    <property type="entry name" value="PLP-dependent transferases"/>
    <property type="match status" value="1"/>
</dbReference>
<dbReference type="InterPro" id="IPR015422">
    <property type="entry name" value="PyrdxlP-dep_Trfase_small"/>
</dbReference>
<dbReference type="InterPro" id="IPR030489">
    <property type="entry name" value="TR_Rrf2-type_CS"/>
</dbReference>
<comment type="cofactor">
    <cofactor evidence="1">
        <name>pyridoxal 5'-phosphate</name>
        <dbReference type="ChEBI" id="CHEBI:597326"/>
    </cofactor>
</comment>
<accession>A0A2Z2L859</accession>
<keyword evidence="7" id="KW-1185">Reference proteome</keyword>
<proteinExistence type="inferred from homology"/>
<dbReference type="InterPro" id="IPR015424">
    <property type="entry name" value="PyrdxlP-dep_Trfase"/>
</dbReference>
<dbReference type="Gene3D" id="1.10.10.10">
    <property type="entry name" value="Winged helix-like DNA-binding domain superfamily/Winged helix DNA-binding domain"/>
    <property type="match status" value="1"/>
</dbReference>
<evidence type="ECO:0000259" key="5">
    <source>
        <dbReference type="Pfam" id="PF00266"/>
    </source>
</evidence>
<evidence type="ECO:0000256" key="1">
    <source>
        <dbReference type="ARBA" id="ARBA00001933"/>
    </source>
</evidence>
<dbReference type="Pfam" id="PF02082">
    <property type="entry name" value="Rrf2"/>
    <property type="match status" value="1"/>
</dbReference>
<dbReference type="AlphaFoldDB" id="A0A2Z2L859"/>
<reference evidence="6 7" key="2">
    <citation type="journal article" date="2019" name="BMC Genomics">
        <title>The Anaplasma ovis genome reveals a high proportion of pseudogenes.</title>
        <authorList>
            <person name="Liu Z."/>
            <person name="Peasley A.M."/>
            <person name="Yang J."/>
            <person name="Li Y."/>
            <person name="Guan G."/>
            <person name="Luo J."/>
            <person name="Yin H."/>
            <person name="Brayton K.A."/>
        </authorList>
    </citation>
    <scope>NUCLEOTIDE SEQUENCE [LARGE SCALE GENOMIC DNA]</scope>
    <source>
        <strain evidence="6 7">Haibei</strain>
    </source>
</reference>